<evidence type="ECO:0000313" key="3">
    <source>
        <dbReference type="Proteomes" id="UP000435138"/>
    </source>
</evidence>
<sequence>MSGERAVIDPLTQASVTIAWVILLNKPFYPLYVWYLAGNGVIASLATLIAAPFYLAIPLIAHRSSLAARVALPVIGTLDTLFETKLFGQGSGTELLFAACIMLAALSFRDQERWWQRGVAVLVFGVFVISRSFAASPLYHWSEHDLAAFFNLNTFAAASLMTFIALRYAGSRDRGT</sequence>
<dbReference type="AlphaFoldDB" id="A0A6A8A5T3"/>
<feature type="transmembrane region" description="Helical" evidence="1">
    <location>
        <begin position="146"/>
        <end position="166"/>
    </location>
</feature>
<gene>
    <name evidence="2" type="ORF">GAO09_11880</name>
</gene>
<keyword evidence="1" id="KW-0812">Transmembrane</keyword>
<feature type="transmembrane region" description="Helical" evidence="1">
    <location>
        <begin position="32"/>
        <end position="54"/>
    </location>
</feature>
<keyword evidence="1" id="KW-1133">Transmembrane helix</keyword>
<evidence type="ECO:0000256" key="1">
    <source>
        <dbReference type="SAM" id="Phobius"/>
    </source>
</evidence>
<dbReference type="EMBL" id="WIXI01000042">
    <property type="protein sequence ID" value="MQY46732.1"/>
    <property type="molecule type" value="Genomic_DNA"/>
</dbReference>
<protein>
    <submittedName>
        <fullName evidence="2">Uncharacterized protein</fullName>
    </submittedName>
</protein>
<dbReference type="Proteomes" id="UP000435138">
    <property type="component" value="Unassembled WGS sequence"/>
</dbReference>
<name>A0A6A8A5T3_9HYPH</name>
<organism evidence="2 3">
    <name type="scientific">Endobacterium cereale</name>
    <dbReference type="NCBI Taxonomy" id="2663029"/>
    <lineage>
        <taxon>Bacteria</taxon>
        <taxon>Pseudomonadati</taxon>
        <taxon>Pseudomonadota</taxon>
        <taxon>Alphaproteobacteria</taxon>
        <taxon>Hyphomicrobiales</taxon>
        <taxon>Rhizobiaceae</taxon>
        <taxon>Endobacterium</taxon>
    </lineage>
</organism>
<comment type="caution">
    <text evidence="2">The sequence shown here is derived from an EMBL/GenBank/DDBJ whole genome shotgun (WGS) entry which is preliminary data.</text>
</comment>
<proteinExistence type="predicted"/>
<keyword evidence="3" id="KW-1185">Reference proteome</keyword>
<accession>A0A6A8A5T3</accession>
<dbReference type="RefSeq" id="WP_153354224.1">
    <property type="nucleotide sequence ID" value="NZ_JAYKOO010000010.1"/>
</dbReference>
<feature type="transmembrane region" description="Helical" evidence="1">
    <location>
        <begin position="88"/>
        <end position="108"/>
    </location>
</feature>
<feature type="transmembrane region" description="Helical" evidence="1">
    <location>
        <begin position="120"/>
        <end position="140"/>
    </location>
</feature>
<evidence type="ECO:0000313" key="2">
    <source>
        <dbReference type="EMBL" id="MQY46732.1"/>
    </source>
</evidence>
<keyword evidence="1" id="KW-0472">Membrane</keyword>
<reference evidence="2 3" key="1">
    <citation type="submission" date="2019-11" db="EMBL/GenBank/DDBJ databases">
        <title>Genome analysis of Rhizobacterium cereale a novel genus and species isolated from maize roots in North Spain.</title>
        <authorList>
            <person name="Menendez E."/>
            <person name="Flores-Felix J.D."/>
            <person name="Ramirez-Bahena M.-H."/>
            <person name="Igual J.M."/>
            <person name="Garcia-Fraile P."/>
            <person name="Peix A."/>
            <person name="Velazquez E."/>
        </authorList>
    </citation>
    <scope>NUCLEOTIDE SEQUENCE [LARGE SCALE GENOMIC DNA]</scope>
    <source>
        <strain evidence="2 3">RZME27</strain>
    </source>
</reference>